<keyword evidence="3" id="KW-1185">Reference proteome</keyword>
<dbReference type="EMBL" id="JADLQX010000259">
    <property type="protein sequence ID" value="MBF6303188.1"/>
    <property type="molecule type" value="Genomic_DNA"/>
</dbReference>
<dbReference type="Pfam" id="PF14690">
    <property type="entry name" value="Zn_ribbon_ISL3"/>
    <property type="match status" value="1"/>
</dbReference>
<proteinExistence type="predicted"/>
<name>A0ABS0D2X1_9NOCA</name>
<feature type="domain" description="Transposase IS204/IS1001/IS1096/IS1165 zinc-finger" evidence="1">
    <location>
        <begin position="32"/>
        <end position="75"/>
    </location>
</feature>
<evidence type="ECO:0000259" key="1">
    <source>
        <dbReference type="Pfam" id="PF14690"/>
    </source>
</evidence>
<feature type="non-terminal residue" evidence="2">
    <location>
        <position position="116"/>
    </location>
</feature>
<dbReference type="Proteomes" id="UP000702209">
    <property type="component" value="Unassembled WGS sequence"/>
</dbReference>
<dbReference type="InterPro" id="IPR047951">
    <property type="entry name" value="Transpos_ISL3"/>
</dbReference>
<sequence length="116" mass="12773">VLLPHLADLNIEQVTRRGMALWIHADITAQGASCPGCTCWSVRVHSRYQRCLSDAAVGGTETLICLRVRRFYCDNPDCARATFAEQVPGLTTAHARRTPLLRSMLERIALAVGGRP</sequence>
<evidence type="ECO:0000313" key="3">
    <source>
        <dbReference type="Proteomes" id="UP000702209"/>
    </source>
</evidence>
<feature type="non-terminal residue" evidence="2">
    <location>
        <position position="1"/>
    </location>
</feature>
<reference evidence="2 3" key="1">
    <citation type="submission" date="2020-10" db="EMBL/GenBank/DDBJ databases">
        <title>Identification of Nocardia species via Next-generation sequencing and recognition of intraspecies genetic diversity.</title>
        <authorList>
            <person name="Li P."/>
            <person name="Li P."/>
            <person name="Lu B."/>
        </authorList>
    </citation>
    <scope>NUCLEOTIDE SEQUENCE [LARGE SCALE GENOMIC DNA]</scope>
    <source>
        <strain evidence="2 3">BJ06-0157</strain>
    </source>
</reference>
<evidence type="ECO:0000313" key="2">
    <source>
        <dbReference type="EMBL" id="MBF6303188.1"/>
    </source>
</evidence>
<accession>A0ABS0D2X1</accession>
<protein>
    <submittedName>
        <fullName evidence="2">Transposase family protein</fullName>
    </submittedName>
</protein>
<dbReference type="PANTHER" id="PTHR33498:SF1">
    <property type="entry name" value="TRANSPOSASE FOR INSERTION SEQUENCE ELEMENT IS1557"/>
    <property type="match status" value="1"/>
</dbReference>
<dbReference type="InterPro" id="IPR029261">
    <property type="entry name" value="Transposase_Znf"/>
</dbReference>
<dbReference type="PANTHER" id="PTHR33498">
    <property type="entry name" value="TRANSPOSASE FOR INSERTION SEQUENCE ELEMENT IS1557"/>
    <property type="match status" value="1"/>
</dbReference>
<comment type="caution">
    <text evidence="2">The sequence shown here is derived from an EMBL/GenBank/DDBJ whole genome shotgun (WGS) entry which is preliminary data.</text>
</comment>
<gene>
    <name evidence="2" type="ORF">IU459_37735</name>
</gene>
<organism evidence="2 3">
    <name type="scientific">Nocardia amamiensis</name>
    <dbReference type="NCBI Taxonomy" id="404578"/>
    <lineage>
        <taxon>Bacteria</taxon>
        <taxon>Bacillati</taxon>
        <taxon>Actinomycetota</taxon>
        <taxon>Actinomycetes</taxon>
        <taxon>Mycobacteriales</taxon>
        <taxon>Nocardiaceae</taxon>
        <taxon>Nocardia</taxon>
    </lineage>
</organism>
<dbReference type="RefSeq" id="WP_195134336.1">
    <property type="nucleotide sequence ID" value="NZ_JADLQX010000259.1"/>
</dbReference>